<sequence length="159" mass="17586">MQIVSQDDLLASAGKALPVTDWFTITQSQIDCFADCTHDHQFIHVDPDKAAQTPFGGTIAHGFLSLSMLSYFAQSFGLQVKGAVMGINYGLNKVRFITPVKVDSRIRCHATVVDVNEHKPGQFFVTYDITIELEGSDKPALIAQWIGVQVTDTNNKQER</sequence>
<organism evidence="2 3">
    <name type="scientific">Salinimonas profundi</name>
    <dbReference type="NCBI Taxonomy" id="2729140"/>
    <lineage>
        <taxon>Bacteria</taxon>
        <taxon>Pseudomonadati</taxon>
        <taxon>Pseudomonadota</taxon>
        <taxon>Gammaproteobacteria</taxon>
        <taxon>Alteromonadales</taxon>
        <taxon>Alteromonadaceae</taxon>
        <taxon>Alteromonas/Salinimonas group</taxon>
        <taxon>Salinimonas</taxon>
    </lineage>
</organism>
<dbReference type="SUPFAM" id="SSF54637">
    <property type="entry name" value="Thioesterase/thiol ester dehydrase-isomerase"/>
    <property type="match status" value="1"/>
</dbReference>
<dbReference type="PANTHER" id="PTHR42993">
    <property type="entry name" value="MAOC-LIKE DEHYDRATASE DOMAIN-CONTAINING PROTEIN"/>
    <property type="match status" value="1"/>
</dbReference>
<evidence type="ECO:0000259" key="1">
    <source>
        <dbReference type="Pfam" id="PF01575"/>
    </source>
</evidence>
<protein>
    <submittedName>
        <fullName evidence="2">MaoC family dehydratase</fullName>
    </submittedName>
</protein>
<gene>
    <name evidence="2" type="ORF">HHX48_10975</name>
</gene>
<dbReference type="Gene3D" id="3.10.129.10">
    <property type="entry name" value="Hotdog Thioesterase"/>
    <property type="match status" value="1"/>
</dbReference>
<evidence type="ECO:0000313" key="2">
    <source>
        <dbReference type="EMBL" id="MBD3586262.1"/>
    </source>
</evidence>
<feature type="domain" description="MaoC-like" evidence="1">
    <location>
        <begin position="16"/>
        <end position="123"/>
    </location>
</feature>
<dbReference type="RefSeq" id="WP_191025053.1">
    <property type="nucleotide sequence ID" value="NZ_JABBXD010000005.1"/>
</dbReference>
<dbReference type="InterPro" id="IPR029069">
    <property type="entry name" value="HotDog_dom_sf"/>
</dbReference>
<name>A0ABR8LJ69_9ALTE</name>
<comment type="caution">
    <text evidence="2">The sequence shown here is derived from an EMBL/GenBank/DDBJ whole genome shotgun (WGS) entry which is preliminary data.</text>
</comment>
<dbReference type="PANTHER" id="PTHR42993:SF1">
    <property type="entry name" value="MAOC-LIKE DEHYDRATASE DOMAIN-CONTAINING PROTEIN"/>
    <property type="match status" value="1"/>
</dbReference>
<dbReference type="InterPro" id="IPR039375">
    <property type="entry name" value="NodN-like"/>
</dbReference>
<evidence type="ECO:0000313" key="3">
    <source>
        <dbReference type="Proteomes" id="UP000624419"/>
    </source>
</evidence>
<reference evidence="2 3" key="1">
    <citation type="submission" date="2020-04" db="EMBL/GenBank/DDBJ databases">
        <title>Salinimonas sp. HHU 13199.</title>
        <authorList>
            <person name="Cui X."/>
            <person name="Zhang D."/>
        </authorList>
    </citation>
    <scope>NUCLEOTIDE SEQUENCE [LARGE SCALE GENOMIC DNA]</scope>
    <source>
        <strain evidence="2 3">HHU 13199</strain>
    </source>
</reference>
<keyword evidence="3" id="KW-1185">Reference proteome</keyword>
<dbReference type="InterPro" id="IPR002539">
    <property type="entry name" value="MaoC-like_dom"/>
</dbReference>
<proteinExistence type="predicted"/>
<dbReference type="Proteomes" id="UP000624419">
    <property type="component" value="Unassembled WGS sequence"/>
</dbReference>
<dbReference type="EMBL" id="JABBXD010000005">
    <property type="protein sequence ID" value="MBD3586262.1"/>
    <property type="molecule type" value="Genomic_DNA"/>
</dbReference>
<accession>A0ABR8LJ69</accession>
<dbReference type="Pfam" id="PF01575">
    <property type="entry name" value="MaoC_dehydratas"/>
    <property type="match status" value="1"/>
</dbReference>
<dbReference type="CDD" id="cd03450">
    <property type="entry name" value="NodN"/>
    <property type="match status" value="1"/>
</dbReference>